<dbReference type="EMBL" id="CP001816">
    <property type="protein sequence ID" value="ACZ11181.1"/>
    <property type="molecule type" value="Genomic_DNA"/>
</dbReference>
<name>D1AZ43_SULD5</name>
<reference evidence="2" key="1">
    <citation type="submission" date="2009-11" db="EMBL/GenBank/DDBJ databases">
        <title>The complete genome of Sulfurospirillum deleyianum DSM 6946.</title>
        <authorList>
            <consortium name="US DOE Joint Genome Institute (JGI-PGF)"/>
            <person name="Lucas S."/>
            <person name="Copeland A."/>
            <person name="Lapidus A."/>
            <person name="Glavina del Rio T."/>
            <person name="Dalin E."/>
            <person name="Tice H."/>
            <person name="Bruce D."/>
            <person name="Goodwin L."/>
            <person name="Pitluck S."/>
            <person name="Kyrpides N."/>
            <person name="Mavromatis K."/>
            <person name="Ivanova N."/>
            <person name="Ovchinnikova G."/>
            <person name="Munk A.C."/>
            <person name="Lu M."/>
            <person name="Brettin T."/>
            <person name="Detter J.C."/>
            <person name="Han C."/>
            <person name="Tapia R."/>
            <person name="Larimer F."/>
            <person name="Land M."/>
            <person name="Hauser L."/>
            <person name="Markowitz V."/>
            <person name="Cheng J.F."/>
            <person name="Hugenholtz P."/>
            <person name="Woyke T."/>
            <person name="Wu D."/>
            <person name="Aumann P."/>
            <person name="Schneider S."/>
            <person name="Lang E."/>
            <person name="Spring S."/>
            <person name="Klenk H.P."/>
            <person name="Eisen J.A."/>
        </authorList>
    </citation>
    <scope>NUCLEOTIDE SEQUENCE [LARGE SCALE GENOMIC DNA]</scope>
    <source>
        <strain evidence="2">ATCC 51133 / DSM 6946 / 5175</strain>
    </source>
</reference>
<sequence>MEKKQFIHALQQAKKEAFAFSCNDFDVIISVGVLPSRHDEALLQALQNSDAKLVYLFSMEEASLIEKSAFFSRYEVGSEEGVFALLAKSFLLHVKMPHMIESYFEELDEGYLSAESNVGEEEIEVIEALYQKANKVLLLLGDDVIFHPRASHIAKLAGLIARYGKAHVMVVGATEADVSLNDSLEMMDEVADIKSFDGVVVYECPLKVGEKEGVLIGSSQFQMAAKVKENESIGVKIGEEVHACTFVKNETLKGVIGLMPCAKLGRAYPYHVVKIVK</sequence>
<dbReference type="KEGG" id="sdl:Sdel_0143"/>
<dbReference type="eggNOG" id="COG1034">
    <property type="taxonomic scope" value="Bacteria"/>
</dbReference>
<reference evidence="1 2" key="2">
    <citation type="journal article" date="2010" name="Stand. Genomic Sci.">
        <title>Complete genome sequence of Sulfurospirillum deleyianum type strain (5175).</title>
        <authorList>
            <person name="Sikorski J."/>
            <person name="Lapidus A."/>
            <person name="Copeland A."/>
            <person name="Glavina Del Rio T."/>
            <person name="Nolan M."/>
            <person name="Lucas S."/>
            <person name="Chen F."/>
            <person name="Tice H."/>
            <person name="Cheng J.F."/>
            <person name="Saunders E."/>
            <person name="Bruce D."/>
            <person name="Goodwin L."/>
            <person name="Pitluck S."/>
            <person name="Ovchinnikova G."/>
            <person name="Pati A."/>
            <person name="Ivanova N."/>
            <person name="Mavromatis K."/>
            <person name="Chen A."/>
            <person name="Palaniappan K."/>
            <person name="Chain P."/>
            <person name="Land M."/>
            <person name="Hauser L."/>
            <person name="Chang Y.J."/>
            <person name="Jeffries C.D."/>
            <person name="Brettin T."/>
            <person name="Detter J.C."/>
            <person name="Han C."/>
            <person name="Rohde M."/>
            <person name="Lang E."/>
            <person name="Spring S."/>
            <person name="Goker M."/>
            <person name="Bristow J."/>
            <person name="Eisen J.A."/>
            <person name="Markowitz V."/>
            <person name="Hugenholtz P."/>
            <person name="Kyrpides N.C."/>
            <person name="Klenk H.P."/>
        </authorList>
    </citation>
    <scope>NUCLEOTIDE SEQUENCE [LARGE SCALE GENOMIC DNA]</scope>
    <source>
        <strain evidence="2">ATCC 51133 / DSM 6946 / 5175</strain>
    </source>
</reference>
<evidence type="ECO:0000313" key="2">
    <source>
        <dbReference type="Proteomes" id="UP000002222"/>
    </source>
</evidence>
<dbReference type="HOGENOM" id="CLU_087243_0_0_7"/>
<keyword evidence="2" id="KW-1185">Reference proteome</keyword>
<dbReference type="RefSeq" id="WP_012855947.1">
    <property type="nucleotide sequence ID" value="NC_013512.1"/>
</dbReference>
<dbReference type="STRING" id="525898.Sdel_0143"/>
<dbReference type="Proteomes" id="UP000002222">
    <property type="component" value="Chromosome"/>
</dbReference>
<evidence type="ECO:0000313" key="1">
    <source>
        <dbReference type="EMBL" id="ACZ11181.1"/>
    </source>
</evidence>
<dbReference type="OrthoDB" id="5326713at2"/>
<gene>
    <name evidence="1" type="ordered locus">Sdel_0143</name>
</gene>
<protein>
    <submittedName>
        <fullName evidence="1">Uncharacterized protein</fullName>
    </submittedName>
</protein>
<dbReference type="AlphaFoldDB" id="D1AZ43"/>
<organism evidence="1 2">
    <name type="scientific">Sulfurospirillum deleyianum (strain ATCC 51133 / DSM 6946 / 5175)</name>
    <dbReference type="NCBI Taxonomy" id="525898"/>
    <lineage>
        <taxon>Bacteria</taxon>
        <taxon>Pseudomonadati</taxon>
        <taxon>Campylobacterota</taxon>
        <taxon>Epsilonproteobacteria</taxon>
        <taxon>Campylobacterales</taxon>
        <taxon>Sulfurospirillaceae</taxon>
        <taxon>Sulfurospirillum</taxon>
    </lineage>
</organism>
<proteinExistence type="predicted"/>
<accession>D1AZ43</accession>